<dbReference type="OrthoDB" id="6020705at2759"/>
<dbReference type="PANTHER" id="PTHR12156:SF5">
    <property type="entry name" value="FI18040P1"/>
    <property type="match status" value="1"/>
</dbReference>
<feature type="coiled-coil region" evidence="1">
    <location>
        <begin position="577"/>
        <end position="629"/>
    </location>
</feature>
<protein>
    <submittedName>
        <fullName evidence="3">Pleckstrin-likey-like domain family B member 1</fullName>
    </submittedName>
</protein>
<comment type="caution">
    <text evidence="3">The sequence shown here is derived from an EMBL/GenBank/DDBJ whole genome shotgun (WGS) entry which is preliminary data.</text>
</comment>
<proteinExistence type="predicted"/>
<gene>
    <name evidence="3" type="ORF">BDFB_007124</name>
</gene>
<feature type="non-terminal residue" evidence="3">
    <location>
        <position position="923"/>
    </location>
</feature>
<feature type="region of interest" description="Disordered" evidence="2">
    <location>
        <begin position="309"/>
        <end position="332"/>
    </location>
</feature>
<dbReference type="AlphaFoldDB" id="A0A482VHB9"/>
<evidence type="ECO:0000256" key="2">
    <source>
        <dbReference type="SAM" id="MobiDB-lite"/>
    </source>
</evidence>
<feature type="region of interest" description="Disordered" evidence="2">
    <location>
        <begin position="749"/>
        <end position="769"/>
    </location>
</feature>
<name>A0A482VHB9_ASBVE</name>
<reference evidence="3 4" key="1">
    <citation type="submission" date="2017-03" db="EMBL/GenBank/DDBJ databases">
        <title>Genome of the blue death feigning beetle - Asbolus verrucosus.</title>
        <authorList>
            <person name="Rider S.D."/>
        </authorList>
    </citation>
    <scope>NUCLEOTIDE SEQUENCE [LARGE SCALE GENOMIC DNA]</scope>
    <source>
        <strain evidence="3">Butters</strain>
        <tissue evidence="3">Head and leg muscle</tissue>
    </source>
</reference>
<dbReference type="Proteomes" id="UP000292052">
    <property type="component" value="Unassembled WGS sequence"/>
</dbReference>
<evidence type="ECO:0000313" key="3">
    <source>
        <dbReference type="EMBL" id="RZC32272.1"/>
    </source>
</evidence>
<organism evidence="3 4">
    <name type="scientific">Asbolus verrucosus</name>
    <name type="common">Desert ironclad beetle</name>
    <dbReference type="NCBI Taxonomy" id="1661398"/>
    <lineage>
        <taxon>Eukaryota</taxon>
        <taxon>Metazoa</taxon>
        <taxon>Ecdysozoa</taxon>
        <taxon>Arthropoda</taxon>
        <taxon>Hexapoda</taxon>
        <taxon>Insecta</taxon>
        <taxon>Pterygota</taxon>
        <taxon>Neoptera</taxon>
        <taxon>Endopterygota</taxon>
        <taxon>Coleoptera</taxon>
        <taxon>Polyphaga</taxon>
        <taxon>Cucujiformia</taxon>
        <taxon>Tenebrionidae</taxon>
        <taxon>Pimeliinae</taxon>
        <taxon>Asbolus</taxon>
    </lineage>
</organism>
<keyword evidence="1" id="KW-0175">Coiled coil</keyword>
<sequence length="923" mass="106582">MLTIGRSNYLRFNHPAEAKIMKSVLPNPRISMVPITFEPDNIFPSKFNKKPPAVPKKNSKESLIDSGVEEPIPSSIMTKVSKFEYLAQQNFKKSISPKVFSSNLITVNTPAKDVLGKSPPDLQNFNKNLPQNALNYSELNYNEKHQVKMPDRAMFGKKSPQYVNVTVNEKKNINNRNVNLDHNELNNKCLSGNKNINLNRRMTPSPNYNRNPSPHFRSMTPSPVSNNKSDHRRSGSVGELTNCLDTVENFTQRNHDAELKRTQAQQERIKEQEIGKAEQARLEEILNMCVEYEKQTQCEKNKIIPNRIKTNGSLPRDKRQYGPLSPVYTTPPPSPRELFLNENNPNNHSYENVNLAHYTVQEQINTSYENFDVRLHEDEYRTTKCGSPYENVRLPQNSLNVCSQSPRTRIKTIASSNRDNTPKETAEIIENKFAILEAEQYLLQNLTRSNEKTIECDKVLDSSPKNKDTAKFIFPLEESPLFISLPIISDSPSDSNSNHNKSVKINSIDYKIVANNDISGKEKIEKLKKGRKEMMGLISSIKRQIAEIEIHEEELHRDIELEHALIFGEHKSKLLEVDKFQQRKEKLIKCAQNIEENMQHRQAKQEEDQKECKKKLELAQENMSHVEEKIAITSKTDPEYEQIFEDYLKAQEILDNERKTFEDLEFHHLEEEADWLASREEVQREILDLSKKIELVKEQIQELEQQTFNISKNNNSEFKLIKKRRMGYLIQLEKVTYSLKSIENELSMFSNQESDQEESTDSDSDKSKDLEKQLSNLSLNVIHDMSCSVIVSNAKTPIDHVYNMSQSFNEKLLQEKSILETGICTKYPSQDDIDRISKVTSNAPININEEQGSLGRKTIESLKDIERKRHLHLCQQGSQVIEQERQRVLALKQRVQHEVRTKWAQNRQDCNSVDSSESGEGRS</sequence>
<dbReference type="EMBL" id="QDEB01098395">
    <property type="protein sequence ID" value="RZC32272.1"/>
    <property type="molecule type" value="Genomic_DNA"/>
</dbReference>
<feature type="coiled-coil region" evidence="1">
    <location>
        <begin position="679"/>
        <end position="713"/>
    </location>
</feature>
<evidence type="ECO:0000256" key="1">
    <source>
        <dbReference type="SAM" id="Coils"/>
    </source>
</evidence>
<feature type="region of interest" description="Disordered" evidence="2">
    <location>
        <begin position="192"/>
        <end position="239"/>
    </location>
</feature>
<accession>A0A482VHB9</accession>
<keyword evidence="4" id="KW-1185">Reference proteome</keyword>
<feature type="compositionally biased region" description="Polar residues" evidence="2">
    <location>
        <begin position="192"/>
        <end position="212"/>
    </location>
</feature>
<dbReference type="InterPro" id="IPR052212">
    <property type="entry name" value="PH-like_domain"/>
</dbReference>
<evidence type="ECO:0000313" key="4">
    <source>
        <dbReference type="Proteomes" id="UP000292052"/>
    </source>
</evidence>
<dbReference type="PANTHER" id="PTHR12156">
    <property type="entry name" value="PLECKSTRIN HOMOLOGY-LIKE DOMAIN, FAMILY B, MEMBER 3"/>
    <property type="match status" value="1"/>
</dbReference>